<sequence>MKSEERIYLLASVAHVCTEHMTFERTAVVFEESCLEAVAISASESHVVSMSLGKGVPSSAGKRAKRRLSPVDFWGLALLLTLPYP</sequence>
<name>A0A498L2K2_LABRO</name>
<protein>
    <submittedName>
        <fullName evidence="1">Uncharacterized protein</fullName>
    </submittedName>
</protein>
<evidence type="ECO:0000313" key="2">
    <source>
        <dbReference type="Proteomes" id="UP000290572"/>
    </source>
</evidence>
<proteinExistence type="predicted"/>
<comment type="caution">
    <text evidence="1">The sequence shown here is derived from an EMBL/GenBank/DDBJ whole genome shotgun (WGS) entry which is preliminary data.</text>
</comment>
<dbReference type="EMBL" id="QBIY01013533">
    <property type="protein sequence ID" value="RXN02449.1"/>
    <property type="molecule type" value="Genomic_DNA"/>
</dbReference>
<gene>
    <name evidence="1" type="ORF">ROHU_035015</name>
</gene>
<evidence type="ECO:0000313" key="1">
    <source>
        <dbReference type="EMBL" id="RXN02449.1"/>
    </source>
</evidence>
<reference evidence="1 2" key="1">
    <citation type="submission" date="2018-03" db="EMBL/GenBank/DDBJ databases">
        <title>Draft genome sequence of Rohu Carp (Labeo rohita).</title>
        <authorList>
            <person name="Das P."/>
            <person name="Kushwaha B."/>
            <person name="Joshi C.G."/>
            <person name="Kumar D."/>
            <person name="Nagpure N.S."/>
            <person name="Sahoo L."/>
            <person name="Das S.P."/>
            <person name="Bit A."/>
            <person name="Patnaik S."/>
            <person name="Meher P.K."/>
            <person name="Jayasankar P."/>
            <person name="Koringa P.G."/>
            <person name="Patel N.V."/>
            <person name="Hinsu A.T."/>
            <person name="Kumar R."/>
            <person name="Pandey M."/>
            <person name="Agarwal S."/>
            <person name="Srivastava S."/>
            <person name="Singh M."/>
            <person name="Iquebal M.A."/>
            <person name="Jaiswal S."/>
            <person name="Angadi U.B."/>
            <person name="Kumar N."/>
            <person name="Raza M."/>
            <person name="Shah T.M."/>
            <person name="Rai A."/>
            <person name="Jena J.K."/>
        </authorList>
    </citation>
    <scope>NUCLEOTIDE SEQUENCE [LARGE SCALE GENOMIC DNA]</scope>
    <source>
        <strain evidence="1">DASCIFA01</strain>
        <tissue evidence="1">Testis</tissue>
    </source>
</reference>
<dbReference type="AlphaFoldDB" id="A0A498L2K2"/>
<organism evidence="1 2">
    <name type="scientific">Labeo rohita</name>
    <name type="common">Indian major carp</name>
    <name type="synonym">Cyprinus rohita</name>
    <dbReference type="NCBI Taxonomy" id="84645"/>
    <lineage>
        <taxon>Eukaryota</taxon>
        <taxon>Metazoa</taxon>
        <taxon>Chordata</taxon>
        <taxon>Craniata</taxon>
        <taxon>Vertebrata</taxon>
        <taxon>Euteleostomi</taxon>
        <taxon>Actinopterygii</taxon>
        <taxon>Neopterygii</taxon>
        <taxon>Teleostei</taxon>
        <taxon>Ostariophysi</taxon>
        <taxon>Cypriniformes</taxon>
        <taxon>Cyprinidae</taxon>
        <taxon>Labeoninae</taxon>
        <taxon>Labeonini</taxon>
        <taxon>Labeo</taxon>
    </lineage>
</organism>
<accession>A0A498L2K2</accession>
<dbReference type="Proteomes" id="UP000290572">
    <property type="component" value="Unassembled WGS sequence"/>
</dbReference>
<keyword evidence="2" id="KW-1185">Reference proteome</keyword>